<gene>
    <name evidence="2" type="ORF">J2Z66_004238</name>
</gene>
<keyword evidence="1" id="KW-0732">Signal</keyword>
<proteinExistence type="predicted"/>
<comment type="caution">
    <text evidence="2">The sequence shown here is derived from an EMBL/GenBank/DDBJ whole genome shotgun (WGS) entry which is preliminary data.</text>
</comment>
<accession>A0ABS4IYG9</accession>
<dbReference type="RefSeq" id="WP_209973790.1">
    <property type="nucleotide sequence ID" value="NZ_JAGGLB010000014.1"/>
</dbReference>
<protein>
    <submittedName>
        <fullName evidence="2">Uncharacterized protein</fullName>
    </submittedName>
</protein>
<evidence type="ECO:0000256" key="1">
    <source>
        <dbReference type="SAM" id="SignalP"/>
    </source>
</evidence>
<dbReference type="Gene3D" id="2.60.120.380">
    <property type="match status" value="1"/>
</dbReference>
<dbReference type="Proteomes" id="UP001519287">
    <property type="component" value="Unassembled WGS sequence"/>
</dbReference>
<sequence length="154" mass="17350">MLKKITKVLTIGLLASSIAFTSQSAFAANYVDEVEPTNDYYNSPTPFTWGDYANGYISSSTDEDGWIFYADSNQNGRPVSVILSRPSNKDYQYTIREVDNGSMVYPDGFQYIIDEPGFLIGTFKLKANTYYRITVYGTGPNEHSTTDKYYLSVE</sequence>
<keyword evidence="3" id="KW-1185">Reference proteome</keyword>
<feature type="signal peptide" evidence="1">
    <location>
        <begin position="1"/>
        <end position="27"/>
    </location>
</feature>
<evidence type="ECO:0000313" key="2">
    <source>
        <dbReference type="EMBL" id="MBP1992629.1"/>
    </source>
</evidence>
<name>A0ABS4IYG9_9BACL</name>
<feature type="chain" id="PRO_5047408358" evidence="1">
    <location>
        <begin position="28"/>
        <end position="154"/>
    </location>
</feature>
<evidence type="ECO:0000313" key="3">
    <source>
        <dbReference type="Proteomes" id="UP001519287"/>
    </source>
</evidence>
<dbReference type="EMBL" id="JAGGLB010000014">
    <property type="protein sequence ID" value="MBP1992629.1"/>
    <property type="molecule type" value="Genomic_DNA"/>
</dbReference>
<reference evidence="2 3" key="1">
    <citation type="submission" date="2021-03" db="EMBL/GenBank/DDBJ databases">
        <title>Genomic Encyclopedia of Type Strains, Phase IV (KMG-IV): sequencing the most valuable type-strain genomes for metagenomic binning, comparative biology and taxonomic classification.</title>
        <authorList>
            <person name="Goeker M."/>
        </authorList>
    </citation>
    <scope>NUCLEOTIDE SEQUENCE [LARGE SCALE GENOMIC DNA]</scope>
    <source>
        <strain evidence="2 3">DSM 26048</strain>
    </source>
</reference>
<organism evidence="2 3">
    <name type="scientific">Paenibacillus eucommiae</name>
    <dbReference type="NCBI Taxonomy" id="1355755"/>
    <lineage>
        <taxon>Bacteria</taxon>
        <taxon>Bacillati</taxon>
        <taxon>Bacillota</taxon>
        <taxon>Bacilli</taxon>
        <taxon>Bacillales</taxon>
        <taxon>Paenibacillaceae</taxon>
        <taxon>Paenibacillus</taxon>
    </lineage>
</organism>